<name>A0AAX3J244_9GAMM</name>
<evidence type="ECO:0000313" key="1">
    <source>
        <dbReference type="EMBL" id="VXB29383.1"/>
    </source>
</evidence>
<reference evidence="1 2" key="1">
    <citation type="submission" date="2019-10" db="EMBL/GenBank/DDBJ databases">
        <authorList>
            <person name="Karimi E."/>
        </authorList>
    </citation>
    <scope>NUCLEOTIDE SEQUENCE [LARGE SCALE GENOMIC DNA]</scope>
    <source>
        <strain evidence="1">Pantoea sp. 111</strain>
    </source>
</reference>
<dbReference type="AlphaFoldDB" id="A0AAX3J244"/>
<dbReference type="Proteomes" id="UP000433737">
    <property type="component" value="Unassembled WGS sequence"/>
</dbReference>
<gene>
    <name evidence="1" type="ORF">PANT111_130270</name>
</gene>
<evidence type="ECO:0000313" key="2">
    <source>
        <dbReference type="Proteomes" id="UP000433737"/>
    </source>
</evidence>
<sequence length="39" mass="4391">MYCGYFNQLSHFLRAFNPAIAGLLALSPLKAKRRTNLGH</sequence>
<dbReference type="EMBL" id="CABWMH010000005">
    <property type="protein sequence ID" value="VXB29383.1"/>
    <property type="molecule type" value="Genomic_DNA"/>
</dbReference>
<proteinExistence type="predicted"/>
<accession>A0AAX3J244</accession>
<organism evidence="1 2">
    <name type="scientific">Pantoea brenneri</name>
    <dbReference type="NCBI Taxonomy" id="472694"/>
    <lineage>
        <taxon>Bacteria</taxon>
        <taxon>Pseudomonadati</taxon>
        <taxon>Pseudomonadota</taxon>
        <taxon>Gammaproteobacteria</taxon>
        <taxon>Enterobacterales</taxon>
        <taxon>Erwiniaceae</taxon>
        <taxon>Pantoea</taxon>
    </lineage>
</organism>
<comment type="caution">
    <text evidence="1">The sequence shown here is derived from an EMBL/GenBank/DDBJ whole genome shotgun (WGS) entry which is preliminary data.</text>
</comment>
<protein>
    <submittedName>
        <fullName evidence="1">Uncharacterized protein</fullName>
    </submittedName>
</protein>